<sequence>MANLIKNQIEEHLSYVSELEKVSLKGRREMEEFLQFVKKKIQTEKSKTSHLSQLFNFETKNLQNSPFAKIIETMKQKCKNEAEQYQDFVKNLVEDVATPFKKALEDFNQTSQNLFGKIKDQVICLSYDLDKFQKMQWRYEDSSKAFIKTLYKYDDFQRQSTEHSSVFYQKKLFQEIGSQMVINEEKVIECASQEEGINEIITEYSQNLENFRNEFEQLESNRFQSIEDAMNKIVIFETSCDLNNKYDTKGMADLVEKLDREAYCNKIKVHEISPLQKLDFHPEDELKYLDLLIEDSKDNENIDQKYQEVVDFIDKILNCKNRNEIDHIMNNYFHTFISHLQNSTLACYYKCRDAFIETFYSKITSKNTALKGKFVYDALVAIFKRVLEAAFEKEDTECGYKIVPILRSFYYSSSEDIGFVYLQNELKDVDMYADDKFWERYCVLYCRDVLRDTDFDEQEKKYREFEIKKTLYNSCFKLGKIMLGFNLPKDTIKSLLFELSKSFKLQQTAIDAILCLTDEDREELKREKEEENTNSASGWFGAFSKIGAIFNPLSSTEDKRNDSSSSEGESKKEEDEDDATEENETVSSNIIEATPQEEPDCKKDFQEQSDEQKENLKEDLKEEDQKSNEDKKDDQNYEKDTYIKHNELDFPTDDLAPQPTRTNQEDSPQKDPPVQHSQENEEI</sequence>
<protein>
    <submittedName>
        <fullName evidence="3">Uncharacterized protein</fullName>
    </submittedName>
</protein>
<evidence type="ECO:0000256" key="2">
    <source>
        <dbReference type="SAM" id="MobiDB-lite"/>
    </source>
</evidence>
<evidence type="ECO:0000313" key="3">
    <source>
        <dbReference type="EMBL" id="CAI2386080.1"/>
    </source>
</evidence>
<dbReference type="EMBL" id="CAMPGE010028566">
    <property type="protein sequence ID" value="CAI2386080.1"/>
    <property type="molecule type" value="Genomic_DNA"/>
</dbReference>
<dbReference type="InterPro" id="IPR027267">
    <property type="entry name" value="AH/BAR_dom_sf"/>
</dbReference>
<accession>A0AAD1Y7Z9</accession>
<feature type="compositionally biased region" description="Acidic residues" evidence="2">
    <location>
        <begin position="574"/>
        <end position="584"/>
    </location>
</feature>
<feature type="compositionally biased region" description="Basic and acidic residues" evidence="2">
    <location>
        <begin position="556"/>
        <end position="573"/>
    </location>
</feature>
<dbReference type="Proteomes" id="UP001295684">
    <property type="component" value="Unassembled WGS sequence"/>
</dbReference>
<comment type="caution">
    <text evidence="3">The sequence shown here is derived from an EMBL/GenBank/DDBJ whole genome shotgun (WGS) entry which is preliminary data.</text>
</comment>
<dbReference type="AlphaFoldDB" id="A0AAD1Y7Z9"/>
<name>A0AAD1Y7Z9_EUPCR</name>
<reference evidence="3" key="1">
    <citation type="submission" date="2023-07" db="EMBL/GenBank/DDBJ databases">
        <authorList>
            <consortium name="AG Swart"/>
            <person name="Singh M."/>
            <person name="Singh A."/>
            <person name="Seah K."/>
            <person name="Emmerich C."/>
        </authorList>
    </citation>
    <scope>NUCLEOTIDE SEQUENCE</scope>
    <source>
        <strain evidence="3">DP1</strain>
    </source>
</reference>
<keyword evidence="4" id="KW-1185">Reference proteome</keyword>
<dbReference type="SUPFAM" id="SSF103657">
    <property type="entry name" value="BAR/IMD domain-like"/>
    <property type="match status" value="1"/>
</dbReference>
<keyword evidence="1" id="KW-0175">Coiled coil</keyword>
<proteinExistence type="predicted"/>
<feature type="region of interest" description="Disordered" evidence="2">
    <location>
        <begin position="553"/>
        <end position="683"/>
    </location>
</feature>
<evidence type="ECO:0000313" key="4">
    <source>
        <dbReference type="Proteomes" id="UP001295684"/>
    </source>
</evidence>
<dbReference type="Gene3D" id="1.20.1270.60">
    <property type="entry name" value="Arfaptin homology (AH) domain/BAR domain"/>
    <property type="match status" value="1"/>
</dbReference>
<feature type="coiled-coil region" evidence="1">
    <location>
        <begin position="201"/>
        <end position="228"/>
    </location>
</feature>
<gene>
    <name evidence="3" type="ORF">ECRASSUSDP1_LOCUS27682</name>
</gene>
<feature type="compositionally biased region" description="Basic and acidic residues" evidence="2">
    <location>
        <begin position="599"/>
        <end position="648"/>
    </location>
</feature>
<organism evidence="3 4">
    <name type="scientific">Euplotes crassus</name>
    <dbReference type="NCBI Taxonomy" id="5936"/>
    <lineage>
        <taxon>Eukaryota</taxon>
        <taxon>Sar</taxon>
        <taxon>Alveolata</taxon>
        <taxon>Ciliophora</taxon>
        <taxon>Intramacronucleata</taxon>
        <taxon>Spirotrichea</taxon>
        <taxon>Hypotrichia</taxon>
        <taxon>Euplotida</taxon>
        <taxon>Euplotidae</taxon>
        <taxon>Moneuplotes</taxon>
    </lineage>
</organism>
<evidence type="ECO:0000256" key="1">
    <source>
        <dbReference type="SAM" id="Coils"/>
    </source>
</evidence>